<name>A0ABW3TR92_9MICO</name>
<protein>
    <submittedName>
        <fullName evidence="5">Response regulator transcription factor</fullName>
    </submittedName>
</protein>
<evidence type="ECO:0000313" key="6">
    <source>
        <dbReference type="Proteomes" id="UP001597181"/>
    </source>
</evidence>
<dbReference type="SUPFAM" id="SSF46894">
    <property type="entry name" value="C-terminal effector domain of the bipartite response regulators"/>
    <property type="match status" value="1"/>
</dbReference>
<dbReference type="Pfam" id="PF00196">
    <property type="entry name" value="GerE"/>
    <property type="match status" value="1"/>
</dbReference>
<accession>A0ABW3TR92</accession>
<feature type="domain" description="HTH luxR-type" evidence="4">
    <location>
        <begin position="260"/>
        <end position="317"/>
    </location>
</feature>
<keyword evidence="2" id="KW-0238">DNA-binding</keyword>
<dbReference type="PANTHER" id="PTHR44688:SF16">
    <property type="entry name" value="DNA-BINDING TRANSCRIPTIONAL ACTIVATOR DEVR_DOSR"/>
    <property type="match status" value="1"/>
</dbReference>
<dbReference type="EMBL" id="JBHTLY010000003">
    <property type="protein sequence ID" value="MFD1201912.1"/>
    <property type="molecule type" value="Genomic_DNA"/>
</dbReference>
<comment type="caution">
    <text evidence="5">The sequence shown here is derived from an EMBL/GenBank/DDBJ whole genome shotgun (WGS) entry which is preliminary data.</text>
</comment>
<evidence type="ECO:0000256" key="3">
    <source>
        <dbReference type="ARBA" id="ARBA00023163"/>
    </source>
</evidence>
<organism evidence="5 6">
    <name type="scientific">Leucobacter albus</name>
    <dbReference type="NCBI Taxonomy" id="272210"/>
    <lineage>
        <taxon>Bacteria</taxon>
        <taxon>Bacillati</taxon>
        <taxon>Actinomycetota</taxon>
        <taxon>Actinomycetes</taxon>
        <taxon>Micrococcales</taxon>
        <taxon>Microbacteriaceae</taxon>
        <taxon>Leucobacter</taxon>
    </lineage>
</organism>
<evidence type="ECO:0000259" key="4">
    <source>
        <dbReference type="SMART" id="SM00421"/>
    </source>
</evidence>
<dbReference type="Gene3D" id="1.10.10.10">
    <property type="entry name" value="Winged helix-like DNA-binding domain superfamily/Winged helix DNA-binding domain"/>
    <property type="match status" value="1"/>
</dbReference>
<gene>
    <name evidence="5" type="ORF">ACFQ3U_08400</name>
</gene>
<evidence type="ECO:0000313" key="5">
    <source>
        <dbReference type="EMBL" id="MFD1201912.1"/>
    </source>
</evidence>
<keyword evidence="6" id="KW-1185">Reference proteome</keyword>
<dbReference type="InterPro" id="IPR016032">
    <property type="entry name" value="Sig_transdc_resp-reg_C-effctor"/>
</dbReference>
<keyword evidence="1" id="KW-0805">Transcription regulation</keyword>
<sequence>MTDALDGHVNRASNYLSELANLGKIEAPSVDTAWASATLATALIAQEHGDVVAVDRATRRLAPMRGRYEPWPLTALAHSAAIRQTRGAAAALHDLRSSLSQRNGTRRLFQPWHDVLLSFEASLNTAIGNLARAETLLAQVAFDRAAQRIERARLALFASDDVEALLLAEGVHDSGSTKRQRLDQRLLVAAAAWACGRPRAAFEALSSARALSERYGVRSAIFGLPHDLVLRLAEAAREAEHIDVVAWVEAVPDAARAWRYEPLTEMELRTLTAIRHHGNANAVAQELFVTVGTVKKHLAAVYRKLRVRDRQAAIIRATEMGLLARTLPPG</sequence>
<dbReference type="InterPro" id="IPR000792">
    <property type="entry name" value="Tscrpt_reg_LuxR_C"/>
</dbReference>
<dbReference type="InterPro" id="IPR036388">
    <property type="entry name" value="WH-like_DNA-bd_sf"/>
</dbReference>
<proteinExistence type="predicted"/>
<evidence type="ECO:0000256" key="1">
    <source>
        <dbReference type="ARBA" id="ARBA00023015"/>
    </source>
</evidence>
<dbReference type="SMART" id="SM00421">
    <property type="entry name" value="HTH_LUXR"/>
    <property type="match status" value="1"/>
</dbReference>
<dbReference type="RefSeq" id="WP_343962006.1">
    <property type="nucleotide sequence ID" value="NZ_BAAAKZ010000013.1"/>
</dbReference>
<dbReference type="Proteomes" id="UP001597181">
    <property type="component" value="Unassembled WGS sequence"/>
</dbReference>
<evidence type="ECO:0000256" key="2">
    <source>
        <dbReference type="ARBA" id="ARBA00023125"/>
    </source>
</evidence>
<keyword evidence="3" id="KW-0804">Transcription</keyword>
<dbReference type="PANTHER" id="PTHR44688">
    <property type="entry name" value="DNA-BINDING TRANSCRIPTIONAL ACTIVATOR DEVR_DOSR"/>
    <property type="match status" value="1"/>
</dbReference>
<reference evidence="6" key="1">
    <citation type="journal article" date="2019" name="Int. J. Syst. Evol. Microbiol.">
        <title>The Global Catalogue of Microorganisms (GCM) 10K type strain sequencing project: providing services to taxonomists for standard genome sequencing and annotation.</title>
        <authorList>
            <consortium name="The Broad Institute Genomics Platform"/>
            <consortium name="The Broad Institute Genome Sequencing Center for Infectious Disease"/>
            <person name="Wu L."/>
            <person name="Ma J."/>
        </authorList>
    </citation>
    <scope>NUCLEOTIDE SEQUENCE [LARGE SCALE GENOMIC DNA]</scope>
    <source>
        <strain evidence="6">CCUG 50213</strain>
    </source>
</reference>